<name>A0A6P6YH80_DERPT</name>
<feature type="region of interest" description="Disordered" evidence="5">
    <location>
        <begin position="1135"/>
        <end position="1182"/>
    </location>
</feature>
<evidence type="ECO:0000256" key="5">
    <source>
        <dbReference type="SAM" id="MobiDB-lite"/>
    </source>
</evidence>
<feature type="compositionally biased region" description="Low complexity" evidence="5">
    <location>
        <begin position="110"/>
        <end position="119"/>
    </location>
</feature>
<dbReference type="Gene3D" id="3.30.40.10">
    <property type="entry name" value="Zinc/RING finger domain, C3HC4 (zinc finger)"/>
    <property type="match status" value="2"/>
</dbReference>
<dbReference type="PROSITE" id="PS51805">
    <property type="entry name" value="EPHD"/>
    <property type="match status" value="1"/>
</dbReference>
<feature type="compositionally biased region" description="Basic residues" evidence="5">
    <location>
        <begin position="738"/>
        <end position="749"/>
    </location>
</feature>
<feature type="compositionally biased region" description="Polar residues" evidence="5">
    <location>
        <begin position="679"/>
        <end position="704"/>
    </location>
</feature>
<dbReference type="Pfam" id="PF00628">
    <property type="entry name" value="PHD"/>
    <property type="match status" value="2"/>
</dbReference>
<sequence length="1232" mass="139428">MPKNNKISNKQQQQTPAFENAALAFVYKSLINRDPNKRKIKPVESILSMDADLDDDSESDDSDYNPPDNVENNEESSSSNETDSDDDEDEEESSSDEDNVSKSKSKTDKLLNQSSLQKSSQRDHHQNSQSISNDNEEILKNYRKILICSVCLGEQSHSDDELVECDACGITVHELCYGIQSDDTESIHSNASSASTEPWFCDPCKAGIRQPFCELCPTESGIFKLTDNGRWVHMVCALYTQGVTFVDPEKLRGPNLSQIQFNQWGSKICMLCDDENFAQTGVCIRCDAGFCKTNFHATCAQRQGLLTELRHQETEELLDPFIAYCRLHSDRQSAKKKRKNYLTLLARYRILSKQQQSNGTSSPIKRIEDSITNHRTLNKLTIQRQKFQRNFQSIGNSNNNVLTKRTPRLLDASPSAMRRLMNRCELAGYSNGRDAFLIQEEMNDIRRKWYIPPAFSIEFVSYYLDRNRRICQMQQQSHELIEENKRLNEIESKSFAKYNKLLKKHEQLKSSNEKALSWFQQQQQSSSSKITNFINENDEIRRIKLMKIGERIMSLPEMIINNTNDQQQQQYSTNGTTTTTSVTNKSNNQNDLLSTTKSSIDEFQLKKCATCKKSKEPHMMALCDSCNLYYHLHCLDPPLRRMPKKTRFGGWQCSNCTENEEQTNDDEMAIDLDNDNDEQSNNKCNGTLSNDDSNTDPLQQSSTIKTRRRLRENPKMVTKYADYDESSNPTLSSSSATNRRRQQQNKNRSKLSPPSQSASSASTPPPSSSSTLAVENSLSSSNLANIRRGRQKLTKTAATSTKSTSESLPSSILTTTIIPSVAATTITPNNTKCSSSHQQQHSNSSSSTKSLLSSSTSAAAIPSSITPTTTATVVTVSRKRKLTDGTSSSSILLNNNNNNNIVDNQSLSIIENGGENSDDLSPINKSQVKRLAHHHHHCLSKCFVCKQEIPSSMKQNVRYVCLCIQIFCFWLIHSFFIIFHLFARCDNCSNHYHFGCLQPPCTKNPKRRGYTWCCFVCEKKNEQKRSESHSTNVQTSSETSLLLNNDPNESISIDNQSEIIDNNRLGCNDTVVETIENDNNNDQTEKESKLDTNLNKKVKEKCNKNVSTINQKIQSENFKQQVTVKKEIIDINDTTVADRSSSSSSSSDEQSALTIDDNPRRNSSNETLAVNNNNNMTTTTPDDINTVLNDIIMLEEEAQNHQQQKQLEQPKIKQEITETVKNEIEDDDNFKI</sequence>
<dbReference type="InParanoid" id="A0A6P6YH80"/>
<dbReference type="KEGG" id="dpte:113798268"/>
<feature type="compositionally biased region" description="Polar residues" evidence="5">
    <location>
        <begin position="1029"/>
        <end position="1047"/>
    </location>
</feature>
<dbReference type="PROSITE" id="PS50016">
    <property type="entry name" value="ZF_PHD_2"/>
    <property type="match status" value="2"/>
</dbReference>
<dbReference type="InterPro" id="IPR019786">
    <property type="entry name" value="Zinc_finger_PHD-type_CS"/>
</dbReference>
<evidence type="ECO:0000256" key="1">
    <source>
        <dbReference type="ARBA" id="ARBA00022723"/>
    </source>
</evidence>
<feature type="compositionally biased region" description="Low complexity" evidence="5">
    <location>
        <begin position="834"/>
        <end position="851"/>
    </location>
</feature>
<feature type="compositionally biased region" description="Low complexity" evidence="5">
    <location>
        <begin position="726"/>
        <end position="735"/>
    </location>
</feature>
<evidence type="ECO:0000259" key="6">
    <source>
        <dbReference type="PROSITE" id="PS50016"/>
    </source>
</evidence>
<feature type="compositionally biased region" description="Low complexity" evidence="5">
    <location>
        <begin position="1162"/>
        <end position="1182"/>
    </location>
</feature>
<feature type="region of interest" description="Disordered" evidence="5">
    <location>
        <begin position="565"/>
        <end position="591"/>
    </location>
</feature>
<feature type="region of interest" description="Disordered" evidence="5">
    <location>
        <begin position="30"/>
        <end position="134"/>
    </location>
</feature>
<dbReference type="CDD" id="cd15562">
    <property type="entry name" value="PHD2_PHF14"/>
    <property type="match status" value="1"/>
</dbReference>
<evidence type="ECO:0000256" key="3">
    <source>
        <dbReference type="ARBA" id="ARBA00022833"/>
    </source>
</evidence>
<dbReference type="InterPro" id="IPR019787">
    <property type="entry name" value="Znf_PHD-finger"/>
</dbReference>
<feature type="compositionally biased region" description="Acidic residues" evidence="5">
    <location>
        <begin position="51"/>
        <end position="63"/>
    </location>
</feature>
<feature type="compositionally biased region" description="Basic and acidic residues" evidence="5">
    <location>
        <begin position="99"/>
        <end position="109"/>
    </location>
</feature>
<feature type="compositionally biased region" description="Low complexity" evidence="5">
    <location>
        <begin position="794"/>
        <end position="809"/>
    </location>
</feature>
<feature type="region of interest" description="Disordered" evidence="5">
    <location>
        <begin position="1027"/>
        <end position="1047"/>
    </location>
</feature>
<keyword evidence="8" id="KW-1185">Reference proteome</keyword>
<dbReference type="OMA" id="HELCYGI"/>
<dbReference type="PANTHER" id="PTHR13793">
    <property type="entry name" value="PHD FINGER PROTEINS"/>
    <property type="match status" value="1"/>
</dbReference>
<gene>
    <name evidence="9" type="primary">LOC113798268</name>
</gene>
<feature type="compositionally biased region" description="Polar residues" evidence="5">
    <location>
        <begin position="772"/>
        <end position="784"/>
    </location>
</feature>
<dbReference type="InterPro" id="IPR050701">
    <property type="entry name" value="Histone_Mod_Regulator"/>
</dbReference>
<keyword evidence="2 4" id="KW-0863">Zinc-finger</keyword>
<dbReference type="SMART" id="SM00249">
    <property type="entry name" value="PHD"/>
    <property type="match status" value="4"/>
</dbReference>
<feature type="compositionally biased region" description="Low complexity" evidence="5">
    <location>
        <begin position="565"/>
        <end position="590"/>
    </location>
</feature>
<dbReference type="CDD" id="cd15561">
    <property type="entry name" value="PHD1_PHF14"/>
    <property type="match status" value="1"/>
</dbReference>
<dbReference type="RefSeq" id="XP_027204582.1">
    <property type="nucleotide sequence ID" value="XM_027348781.1"/>
</dbReference>
<dbReference type="FunCoup" id="A0A6P6YH80">
    <property type="interactions" value="1551"/>
</dbReference>
<feature type="domain" description="PHD-type" evidence="6">
    <location>
        <begin position="145"/>
        <end position="207"/>
    </location>
</feature>
<evidence type="ECO:0000313" key="8">
    <source>
        <dbReference type="Proteomes" id="UP000515146"/>
    </source>
</evidence>
<dbReference type="PROSITE" id="PS01359">
    <property type="entry name" value="ZF_PHD_1"/>
    <property type="match status" value="1"/>
</dbReference>
<dbReference type="Pfam" id="PF13832">
    <property type="entry name" value="zf-HC5HC2H_2"/>
    <property type="match status" value="1"/>
</dbReference>
<dbReference type="SUPFAM" id="SSF57903">
    <property type="entry name" value="FYVE/PHD zinc finger"/>
    <property type="match status" value="2"/>
</dbReference>
<feature type="region of interest" description="Disordered" evidence="5">
    <location>
        <begin position="671"/>
        <end position="809"/>
    </location>
</feature>
<feature type="compositionally biased region" description="Acidic residues" evidence="5">
    <location>
        <begin position="82"/>
        <end position="98"/>
    </location>
</feature>
<reference evidence="9" key="1">
    <citation type="submission" date="2025-08" db="UniProtKB">
        <authorList>
            <consortium name="RefSeq"/>
        </authorList>
    </citation>
    <scope>IDENTIFICATION</scope>
    <source>
        <strain evidence="9">Airmid</strain>
    </source>
</reference>
<dbReference type="InterPro" id="IPR034732">
    <property type="entry name" value="EPHD"/>
</dbReference>
<proteinExistence type="predicted"/>
<dbReference type="PANTHER" id="PTHR13793:SF150">
    <property type="entry name" value="PHD FINGER PROTEIN 14"/>
    <property type="match status" value="1"/>
</dbReference>
<dbReference type="GO" id="GO:0008270">
    <property type="term" value="F:zinc ion binding"/>
    <property type="evidence" value="ECO:0007669"/>
    <property type="project" value="UniProtKB-KW"/>
</dbReference>
<feature type="region of interest" description="Disordered" evidence="5">
    <location>
        <begin position="828"/>
        <end position="851"/>
    </location>
</feature>
<dbReference type="OrthoDB" id="336088at2759"/>
<evidence type="ECO:0000313" key="9">
    <source>
        <dbReference type="RefSeq" id="XP_027204582.1"/>
    </source>
</evidence>
<keyword evidence="3" id="KW-0862">Zinc</keyword>
<dbReference type="Gene3D" id="2.30.30.1150">
    <property type="match status" value="2"/>
</dbReference>
<protein>
    <submittedName>
        <fullName evidence="9">PHD finger protein 14-like</fullName>
    </submittedName>
</protein>
<evidence type="ECO:0000256" key="2">
    <source>
        <dbReference type="ARBA" id="ARBA00022771"/>
    </source>
</evidence>
<accession>A0A6P6YH80</accession>
<keyword evidence="1" id="KW-0479">Metal-binding</keyword>
<dbReference type="AlphaFoldDB" id="A0A6P6YH80"/>
<dbReference type="Proteomes" id="UP000515146">
    <property type="component" value="Unplaced"/>
</dbReference>
<feature type="compositionally biased region" description="Low complexity" evidence="5">
    <location>
        <begin position="752"/>
        <end position="762"/>
    </location>
</feature>
<organism evidence="8 9">
    <name type="scientific">Dermatophagoides pteronyssinus</name>
    <name type="common">European house dust mite</name>
    <dbReference type="NCBI Taxonomy" id="6956"/>
    <lineage>
        <taxon>Eukaryota</taxon>
        <taxon>Metazoa</taxon>
        <taxon>Ecdysozoa</taxon>
        <taxon>Arthropoda</taxon>
        <taxon>Chelicerata</taxon>
        <taxon>Arachnida</taxon>
        <taxon>Acari</taxon>
        <taxon>Acariformes</taxon>
        <taxon>Sarcoptiformes</taxon>
        <taxon>Astigmata</taxon>
        <taxon>Psoroptidia</taxon>
        <taxon>Analgoidea</taxon>
        <taxon>Pyroglyphidae</taxon>
        <taxon>Dermatophagoidinae</taxon>
        <taxon>Dermatophagoides</taxon>
    </lineage>
</organism>
<evidence type="ECO:0000259" key="7">
    <source>
        <dbReference type="PROSITE" id="PS51805"/>
    </source>
</evidence>
<dbReference type="InterPro" id="IPR013083">
    <property type="entry name" value="Znf_RING/FYVE/PHD"/>
</dbReference>
<feature type="domain" description="PHD-type" evidence="7">
    <location>
        <begin position="210"/>
        <end position="329"/>
    </location>
</feature>
<evidence type="ECO:0000256" key="4">
    <source>
        <dbReference type="PROSITE-ProRule" id="PRU00146"/>
    </source>
</evidence>
<dbReference type="InterPro" id="IPR001965">
    <property type="entry name" value="Znf_PHD"/>
</dbReference>
<feature type="domain" description="PHD-type" evidence="6">
    <location>
        <begin position="605"/>
        <end position="659"/>
    </location>
</feature>
<dbReference type="GO" id="GO:0006357">
    <property type="term" value="P:regulation of transcription by RNA polymerase II"/>
    <property type="evidence" value="ECO:0007669"/>
    <property type="project" value="TreeGrafter"/>
</dbReference>
<dbReference type="InterPro" id="IPR011011">
    <property type="entry name" value="Znf_FYVE_PHD"/>
</dbReference>